<gene>
    <name evidence="8" type="ORF">UA08_02011</name>
</gene>
<dbReference type="GO" id="GO:0046982">
    <property type="term" value="F:protein heterodimerization activity"/>
    <property type="evidence" value="ECO:0007669"/>
    <property type="project" value="InterPro"/>
</dbReference>
<dbReference type="STRING" id="1441469.A0A1Q5QCA8"/>
<feature type="region of interest" description="Disordered" evidence="6">
    <location>
        <begin position="232"/>
        <end position="281"/>
    </location>
</feature>
<evidence type="ECO:0000313" key="8">
    <source>
        <dbReference type="EMBL" id="OKL63592.1"/>
    </source>
</evidence>
<dbReference type="AlphaFoldDB" id="A0A1Q5QCA8"/>
<feature type="compositionally biased region" description="Low complexity" evidence="6">
    <location>
        <begin position="369"/>
        <end position="396"/>
    </location>
</feature>
<dbReference type="CDD" id="cd07981">
    <property type="entry name" value="HFD_TAF12"/>
    <property type="match status" value="1"/>
</dbReference>
<comment type="similarity">
    <text evidence="2">Belongs to the TAF12 family.</text>
</comment>
<keyword evidence="9" id="KW-1185">Reference proteome</keyword>
<protein>
    <recommendedName>
        <fullName evidence="7">Transcription initiation factor TFIID subunit 12 domain-containing protein</fullName>
    </recommendedName>
</protein>
<feature type="region of interest" description="Disordered" evidence="6">
    <location>
        <begin position="416"/>
        <end position="443"/>
    </location>
</feature>
<comment type="caution">
    <text evidence="8">The sequence shown here is derived from an EMBL/GenBank/DDBJ whole genome shotgun (WGS) entry which is preliminary data.</text>
</comment>
<keyword evidence="3" id="KW-0805">Transcription regulation</keyword>
<name>A0A1Q5QCA8_TALAT</name>
<feature type="region of interest" description="Disordered" evidence="6">
    <location>
        <begin position="1"/>
        <end position="26"/>
    </location>
</feature>
<dbReference type="GO" id="GO:0000124">
    <property type="term" value="C:SAGA complex"/>
    <property type="evidence" value="ECO:0007669"/>
    <property type="project" value="InterPro"/>
</dbReference>
<dbReference type="FunFam" id="1.10.20.10:FF:000037">
    <property type="entry name" value="Transcription initiation factor TFIID subunit 12"/>
    <property type="match status" value="1"/>
</dbReference>
<organism evidence="8 9">
    <name type="scientific">Talaromyces atroroseus</name>
    <dbReference type="NCBI Taxonomy" id="1441469"/>
    <lineage>
        <taxon>Eukaryota</taxon>
        <taxon>Fungi</taxon>
        <taxon>Dikarya</taxon>
        <taxon>Ascomycota</taxon>
        <taxon>Pezizomycotina</taxon>
        <taxon>Eurotiomycetes</taxon>
        <taxon>Eurotiomycetidae</taxon>
        <taxon>Eurotiales</taxon>
        <taxon>Trichocomaceae</taxon>
        <taxon>Talaromyces</taxon>
        <taxon>Talaromyces sect. Trachyspermi</taxon>
    </lineage>
</organism>
<dbReference type="GeneID" id="31001766"/>
<dbReference type="RefSeq" id="XP_020123713.1">
    <property type="nucleotide sequence ID" value="XM_020261738.1"/>
</dbReference>
<evidence type="ECO:0000256" key="2">
    <source>
        <dbReference type="ARBA" id="ARBA00007530"/>
    </source>
</evidence>
<dbReference type="Proteomes" id="UP000214365">
    <property type="component" value="Unassembled WGS sequence"/>
</dbReference>
<feature type="region of interest" description="Disordered" evidence="6">
    <location>
        <begin position="309"/>
        <end position="404"/>
    </location>
</feature>
<feature type="compositionally biased region" description="Low complexity" evidence="6">
    <location>
        <begin position="7"/>
        <end position="20"/>
    </location>
</feature>
<comment type="subcellular location">
    <subcellularLocation>
        <location evidence="1">Nucleus</location>
    </subcellularLocation>
</comment>
<feature type="compositionally biased region" description="Polar residues" evidence="6">
    <location>
        <begin position="342"/>
        <end position="353"/>
    </location>
</feature>
<evidence type="ECO:0000256" key="5">
    <source>
        <dbReference type="ARBA" id="ARBA00023242"/>
    </source>
</evidence>
<dbReference type="Gene3D" id="1.10.20.10">
    <property type="entry name" value="Histone, subunit A"/>
    <property type="match status" value="1"/>
</dbReference>
<dbReference type="OrthoDB" id="2193432at2759"/>
<sequence length="580" mass="62937">MDGQGAQPATNQQLPPQQQPSLIRTDQVAKLPHLTDAQKSQHTQLVRGLWDILNSRDPSSDEYRNAQVRLMQVSQTLMKGMQMFRNKLQQQQQQQQQHQQPPQPQPQQQTAQPPAQNQQPAQSNSNPATFNQLLPAIQAKVNSIQFQLPPTSTREQAANWLIEAKLRYGMALQKQEIGRTRSLEVRQQVQARQGSISSEEMTAFKTRQLQAEKLFREGQEFLKKFQEQQESFRAARAGGQGAVAPPGQQQGTSQNVSSTATPASTSTPVHPGQPPAPAPHTVNSAVNAARVQAGQGQINAVSSVQGQTATTQAQGQTPTATAVTQPIAQQAQATTQPDGTTMLQGQAPNTQPRPLSHEAAISQAAKSYQGNNQQQPQQPQQAGTPQAAAASHAHPPGYMQNRSTENTTRNHNMAIPKNLNIQPPEPVAMGTPRPTLSGGPSHGAVGVMGQPAIQKHPGYVLEGEGQRVLSKKMLDILVRQVTGGGEGEGLTPDAEEFILQMADDFVDDVITAACRLAKLRPSSTLEIRDIQLVLERNYNMRISGFATDDLRTVKKPQPAQGWTQKMSAVQAAKVTQGKAE</sequence>
<dbReference type="InterPro" id="IPR037794">
    <property type="entry name" value="TAF12"/>
</dbReference>
<keyword evidence="4" id="KW-0804">Transcription</keyword>
<keyword evidence="5" id="KW-0539">Nucleus</keyword>
<dbReference type="PANTHER" id="PTHR12264">
    <property type="entry name" value="TRANSCRIPTION INITIATION FACTOR TFIID SUBUNIT 12"/>
    <property type="match status" value="1"/>
</dbReference>
<feature type="compositionally biased region" description="Low complexity" evidence="6">
    <location>
        <begin position="309"/>
        <end position="341"/>
    </location>
</feature>
<proteinExistence type="inferred from homology"/>
<accession>A0A1Q5QCA8</accession>
<evidence type="ECO:0000259" key="7">
    <source>
        <dbReference type="Pfam" id="PF03847"/>
    </source>
</evidence>
<evidence type="ECO:0000256" key="4">
    <source>
        <dbReference type="ARBA" id="ARBA00023163"/>
    </source>
</evidence>
<feature type="domain" description="Transcription initiation factor TFIID subunit 12" evidence="7">
    <location>
        <begin position="470"/>
        <end position="540"/>
    </location>
</feature>
<evidence type="ECO:0000313" key="9">
    <source>
        <dbReference type="Proteomes" id="UP000214365"/>
    </source>
</evidence>
<dbReference type="Pfam" id="PF03847">
    <property type="entry name" value="TFIID_20kDa"/>
    <property type="match status" value="1"/>
</dbReference>
<dbReference type="PANTHER" id="PTHR12264:SF21">
    <property type="entry name" value="TRANSCRIPTION INITIATION FACTOR TFIID SUBUNIT 12"/>
    <property type="match status" value="1"/>
</dbReference>
<feature type="compositionally biased region" description="Low complexity" evidence="6">
    <location>
        <begin position="89"/>
        <end position="122"/>
    </location>
</feature>
<dbReference type="GO" id="GO:0017025">
    <property type="term" value="F:TBP-class protein binding"/>
    <property type="evidence" value="ECO:0007669"/>
    <property type="project" value="TreeGrafter"/>
</dbReference>
<feature type="region of interest" description="Disordered" evidence="6">
    <location>
        <begin position="86"/>
        <end position="128"/>
    </location>
</feature>
<dbReference type="InterPro" id="IPR009072">
    <property type="entry name" value="Histone-fold"/>
</dbReference>
<evidence type="ECO:0000256" key="1">
    <source>
        <dbReference type="ARBA" id="ARBA00004123"/>
    </source>
</evidence>
<dbReference type="GO" id="GO:0003677">
    <property type="term" value="F:DNA binding"/>
    <property type="evidence" value="ECO:0007669"/>
    <property type="project" value="TreeGrafter"/>
</dbReference>
<evidence type="ECO:0000256" key="6">
    <source>
        <dbReference type="SAM" id="MobiDB-lite"/>
    </source>
</evidence>
<reference evidence="8 9" key="1">
    <citation type="submission" date="2015-06" db="EMBL/GenBank/DDBJ databases">
        <title>Talaromyces atroroseus IBT 11181 draft genome.</title>
        <authorList>
            <person name="Rasmussen K.B."/>
            <person name="Rasmussen S."/>
            <person name="Petersen B."/>
            <person name="Sicheritz-Ponten T."/>
            <person name="Mortensen U.H."/>
            <person name="Thrane U."/>
        </authorList>
    </citation>
    <scope>NUCLEOTIDE SEQUENCE [LARGE SCALE GENOMIC DNA]</scope>
    <source>
        <strain evidence="8 9">IBT 11181</strain>
    </source>
</reference>
<dbReference type="GO" id="GO:0005669">
    <property type="term" value="C:transcription factor TFIID complex"/>
    <property type="evidence" value="ECO:0007669"/>
    <property type="project" value="InterPro"/>
</dbReference>
<feature type="compositionally biased region" description="Low complexity" evidence="6">
    <location>
        <begin position="234"/>
        <end position="270"/>
    </location>
</feature>
<dbReference type="InterPro" id="IPR003228">
    <property type="entry name" value="TFIID_TAF12_dom"/>
</dbReference>
<evidence type="ECO:0000256" key="3">
    <source>
        <dbReference type="ARBA" id="ARBA00023015"/>
    </source>
</evidence>
<dbReference type="SUPFAM" id="SSF47113">
    <property type="entry name" value="Histone-fold"/>
    <property type="match status" value="1"/>
</dbReference>
<dbReference type="EMBL" id="LFMY01000002">
    <property type="protein sequence ID" value="OKL63592.1"/>
    <property type="molecule type" value="Genomic_DNA"/>
</dbReference>
<dbReference type="GO" id="GO:0051123">
    <property type="term" value="P:RNA polymerase II preinitiation complex assembly"/>
    <property type="evidence" value="ECO:0007669"/>
    <property type="project" value="TreeGrafter"/>
</dbReference>